<evidence type="ECO:0000313" key="2">
    <source>
        <dbReference type="Proteomes" id="UP001190700"/>
    </source>
</evidence>
<sequence>MVVKSIATRCILMESTQYLFDSATESDVFGVQNMVFPATTLQEWTSPLPTPSIRSLILGAKGKICSQTIGRPGTYQRGMLWVWGAEGEVVEWDSVIGHCKLYFDERAFNEEQNCRPLGKPTCVETAFDLTQRFLVYLANNFEYAALKAQAQSRQVLTLKNVPPAIWWLLFERIGERQEPSNHTAKLTVKEPKQGWAHHEHISAMMHAGGFEGFPYCYDRPKDEHNPIDMPDRTLIQGNIGFIFDNKQDYATLE</sequence>
<evidence type="ECO:0000313" key="1">
    <source>
        <dbReference type="EMBL" id="KAK3283399.1"/>
    </source>
</evidence>
<dbReference type="EMBL" id="LGRX02002806">
    <property type="protein sequence ID" value="KAK3283399.1"/>
    <property type="molecule type" value="Genomic_DNA"/>
</dbReference>
<organism evidence="1 2">
    <name type="scientific">Cymbomonas tetramitiformis</name>
    <dbReference type="NCBI Taxonomy" id="36881"/>
    <lineage>
        <taxon>Eukaryota</taxon>
        <taxon>Viridiplantae</taxon>
        <taxon>Chlorophyta</taxon>
        <taxon>Pyramimonadophyceae</taxon>
        <taxon>Pyramimonadales</taxon>
        <taxon>Pyramimonadaceae</taxon>
        <taxon>Cymbomonas</taxon>
    </lineage>
</organism>
<name>A0AAE0LG11_9CHLO</name>
<keyword evidence="2" id="KW-1185">Reference proteome</keyword>
<gene>
    <name evidence="1" type="ORF">CYMTET_8901</name>
</gene>
<proteinExistence type="predicted"/>
<feature type="non-terminal residue" evidence="1">
    <location>
        <position position="253"/>
    </location>
</feature>
<dbReference type="AlphaFoldDB" id="A0AAE0LG11"/>
<comment type="caution">
    <text evidence="1">The sequence shown here is derived from an EMBL/GenBank/DDBJ whole genome shotgun (WGS) entry which is preliminary data.</text>
</comment>
<protein>
    <submittedName>
        <fullName evidence="1">Uncharacterized protein</fullName>
    </submittedName>
</protein>
<accession>A0AAE0LG11</accession>
<dbReference type="Proteomes" id="UP001190700">
    <property type="component" value="Unassembled WGS sequence"/>
</dbReference>
<reference evidence="1 2" key="1">
    <citation type="journal article" date="2015" name="Genome Biol. Evol.">
        <title>Comparative Genomics of a Bacterivorous Green Alga Reveals Evolutionary Causalities and Consequences of Phago-Mixotrophic Mode of Nutrition.</title>
        <authorList>
            <person name="Burns J.A."/>
            <person name="Paasch A."/>
            <person name="Narechania A."/>
            <person name="Kim E."/>
        </authorList>
    </citation>
    <scope>NUCLEOTIDE SEQUENCE [LARGE SCALE GENOMIC DNA]</scope>
    <source>
        <strain evidence="1 2">PLY_AMNH</strain>
    </source>
</reference>